<feature type="domain" description="AB hydrolase-1" evidence="1">
    <location>
        <begin position="26"/>
        <end position="259"/>
    </location>
</feature>
<dbReference type="RefSeq" id="WP_077718499.1">
    <property type="nucleotide sequence ID" value="NZ_CP019699.1"/>
</dbReference>
<dbReference type="AlphaFoldDB" id="A0A1U9K3R7"/>
<dbReference type="OrthoDB" id="9808398at2"/>
<dbReference type="InterPro" id="IPR000639">
    <property type="entry name" value="Epox_hydrolase-like"/>
</dbReference>
<dbReference type="PANTHER" id="PTHR43689">
    <property type="entry name" value="HYDROLASE"/>
    <property type="match status" value="1"/>
</dbReference>
<name>A0A1U9K3R7_9BACL</name>
<keyword evidence="3" id="KW-1185">Reference proteome</keyword>
<dbReference type="PRINTS" id="PR00412">
    <property type="entry name" value="EPOXHYDRLASE"/>
</dbReference>
<dbReference type="PANTHER" id="PTHR43689:SF8">
    <property type="entry name" value="ALPHA_BETA-HYDROLASES SUPERFAMILY PROTEIN"/>
    <property type="match status" value="1"/>
</dbReference>
<dbReference type="SUPFAM" id="SSF53474">
    <property type="entry name" value="alpha/beta-Hydrolases"/>
    <property type="match status" value="1"/>
</dbReference>
<dbReference type="Proteomes" id="UP000188603">
    <property type="component" value="Chromosome"/>
</dbReference>
<protein>
    <recommendedName>
        <fullName evidence="1">AB hydrolase-1 domain-containing protein</fullName>
    </recommendedName>
</protein>
<dbReference type="STRING" id="1471761.B0W44_01660"/>
<evidence type="ECO:0000313" key="3">
    <source>
        <dbReference type="Proteomes" id="UP000188603"/>
    </source>
</evidence>
<dbReference type="InterPro" id="IPR029058">
    <property type="entry name" value="AB_hydrolase_fold"/>
</dbReference>
<accession>A0A1U9K3R7</accession>
<evidence type="ECO:0000313" key="2">
    <source>
        <dbReference type="EMBL" id="AQS54678.1"/>
    </source>
</evidence>
<reference evidence="2 3" key="1">
    <citation type="journal article" date="2015" name="Int. J. Syst. Evol. Microbiol.">
        <title>Novibacillus thermophilus gen. nov., sp. nov., a Gram-staining-negative and moderately thermophilic member of the family Thermoactinomycetaceae.</title>
        <authorList>
            <person name="Yang G."/>
            <person name="Chen J."/>
            <person name="Zhou S."/>
        </authorList>
    </citation>
    <scope>NUCLEOTIDE SEQUENCE [LARGE SCALE GENOMIC DNA]</scope>
    <source>
        <strain evidence="2 3">SG-1</strain>
    </source>
</reference>
<proteinExistence type="predicted"/>
<evidence type="ECO:0000259" key="1">
    <source>
        <dbReference type="Pfam" id="PF00561"/>
    </source>
</evidence>
<dbReference type="Gene3D" id="3.40.50.1820">
    <property type="entry name" value="alpha/beta hydrolase"/>
    <property type="match status" value="1"/>
</dbReference>
<dbReference type="GO" id="GO:0003824">
    <property type="term" value="F:catalytic activity"/>
    <property type="evidence" value="ECO:0007669"/>
    <property type="project" value="InterPro"/>
</dbReference>
<dbReference type="Pfam" id="PF00561">
    <property type="entry name" value="Abhydrolase_1"/>
    <property type="match status" value="1"/>
</dbReference>
<sequence>MGIREHMYRLPDTQLFVQRAGRADRVILLVHGFLASTFTWRYMFPYLSPHFTVYAVDLPGFGRSAKDRSYHYTLEGFAQTLHAFVQAEGIRQVTVMAHSMGGQVALRLAKRAPETVQRLVLIAPSGYLRSAKRWQKIFFRLPFAYCVLPLLLTPQRIDKQLRSVYYNLSNMNVEELYDGYITPLKERDFHRALFQFGRSREDDLSSMELRDIRQPTLLLWGRHDRIVPLNIGKRLLRDLPNARLEIIEETGHLPMEEKPLDVVERLAPFLHIPVPSGDSAIGHAPSRRQ</sequence>
<dbReference type="InterPro" id="IPR000073">
    <property type="entry name" value="AB_hydrolase_1"/>
</dbReference>
<gene>
    <name evidence="2" type="ORF">B0W44_01660</name>
</gene>
<dbReference type="EMBL" id="CP019699">
    <property type="protein sequence ID" value="AQS54678.1"/>
    <property type="molecule type" value="Genomic_DNA"/>
</dbReference>
<dbReference type="PRINTS" id="PR00111">
    <property type="entry name" value="ABHYDROLASE"/>
</dbReference>
<dbReference type="KEGG" id="ntr:B0W44_01660"/>
<organism evidence="2 3">
    <name type="scientific">Novibacillus thermophilus</name>
    <dbReference type="NCBI Taxonomy" id="1471761"/>
    <lineage>
        <taxon>Bacteria</taxon>
        <taxon>Bacillati</taxon>
        <taxon>Bacillota</taxon>
        <taxon>Bacilli</taxon>
        <taxon>Bacillales</taxon>
        <taxon>Thermoactinomycetaceae</taxon>
        <taxon>Novibacillus</taxon>
    </lineage>
</organism>